<dbReference type="PANTHER" id="PTHR23513">
    <property type="entry name" value="INTEGRAL MEMBRANE EFFLUX PROTEIN-RELATED"/>
    <property type="match status" value="1"/>
</dbReference>
<sequence>MTPPATQTGTAAPSIAGGSPRAGGAASAKADTASPSGTGGSRERSGQGLLHVYTSLTLSTVAARMLGITYPLLALFLTGSPVEVGWVGFALTLPTLLFYIPAGVLVDRVAPRPLMLVTEAGRALAAFSVALAVIFEVAGMPYILLTAFVEGTLWVVYSLAEMALIRSLAPQNDLTEMLAMSETGSHIAVMTARPVGGLLFGMIPGIPFLPFLANSLMFAVSFRSMAALTGKEGDRAWRLPGRSEVADTARAMFGSSSRGEIVDGIRELRRHPFLCMAMALTATTNLMVNALIVVFISGSSAFEPVTVGLVLAAGGIGGVLGSSLAPGLRRSPRLARVRSGKLMLFAQMWISVLALSVAAFGPHLAFVGVATLLTGCAGALSNVTIRAYEINEVGEGKLARVVSVHRLAVHGAVCLAAPLGGFLASVNGVTAAPMSLFSTMAVLALLFSLGWLLRYTWKKLTRHPEDA</sequence>
<keyword evidence="5 7" id="KW-0472">Membrane</keyword>
<feature type="transmembrane region" description="Helical" evidence="7">
    <location>
        <begin position="302"/>
        <end position="321"/>
    </location>
</feature>
<evidence type="ECO:0000313" key="8">
    <source>
        <dbReference type="EMBL" id="GIH86283.1"/>
    </source>
</evidence>
<dbReference type="CDD" id="cd06173">
    <property type="entry name" value="MFS_MefA_like"/>
    <property type="match status" value="1"/>
</dbReference>
<name>A0A8J3WEJ0_PLARO</name>
<evidence type="ECO:0000256" key="6">
    <source>
        <dbReference type="SAM" id="MobiDB-lite"/>
    </source>
</evidence>
<feature type="transmembrane region" description="Helical" evidence="7">
    <location>
        <begin position="123"/>
        <end position="144"/>
    </location>
</feature>
<feature type="transmembrane region" description="Helical" evidence="7">
    <location>
        <begin position="273"/>
        <end position="296"/>
    </location>
</feature>
<evidence type="ECO:0000313" key="9">
    <source>
        <dbReference type="Proteomes" id="UP000655044"/>
    </source>
</evidence>
<protein>
    <submittedName>
        <fullName evidence="8">MFS transporter</fullName>
    </submittedName>
</protein>
<dbReference type="Gene3D" id="1.20.1250.20">
    <property type="entry name" value="MFS general substrate transporter like domains"/>
    <property type="match status" value="1"/>
</dbReference>
<evidence type="ECO:0000256" key="3">
    <source>
        <dbReference type="ARBA" id="ARBA00022692"/>
    </source>
</evidence>
<feature type="transmembrane region" description="Helical" evidence="7">
    <location>
        <begin position="198"/>
        <end position="222"/>
    </location>
</feature>
<feature type="transmembrane region" description="Helical" evidence="7">
    <location>
        <begin position="342"/>
        <end position="360"/>
    </location>
</feature>
<dbReference type="InterPro" id="IPR011701">
    <property type="entry name" value="MFS"/>
</dbReference>
<feature type="transmembrane region" description="Helical" evidence="7">
    <location>
        <begin position="366"/>
        <end position="387"/>
    </location>
</feature>
<comment type="caution">
    <text evidence="8">The sequence shown here is derived from an EMBL/GenBank/DDBJ whole genome shotgun (WGS) entry which is preliminary data.</text>
</comment>
<feature type="transmembrane region" description="Helical" evidence="7">
    <location>
        <begin position="84"/>
        <end position="102"/>
    </location>
</feature>
<dbReference type="PANTHER" id="PTHR23513:SF6">
    <property type="entry name" value="MAJOR FACILITATOR SUPERFAMILY ASSOCIATED DOMAIN-CONTAINING PROTEIN"/>
    <property type="match status" value="1"/>
</dbReference>
<keyword evidence="2" id="KW-1003">Cell membrane</keyword>
<dbReference type="EMBL" id="BOOI01000045">
    <property type="protein sequence ID" value="GIH86283.1"/>
    <property type="molecule type" value="Genomic_DNA"/>
</dbReference>
<feature type="compositionally biased region" description="Low complexity" evidence="6">
    <location>
        <begin position="1"/>
        <end position="36"/>
    </location>
</feature>
<dbReference type="InterPro" id="IPR036259">
    <property type="entry name" value="MFS_trans_sf"/>
</dbReference>
<dbReference type="Proteomes" id="UP000655044">
    <property type="component" value="Unassembled WGS sequence"/>
</dbReference>
<keyword evidence="9" id="KW-1185">Reference proteome</keyword>
<feature type="region of interest" description="Disordered" evidence="6">
    <location>
        <begin position="1"/>
        <end position="45"/>
    </location>
</feature>
<dbReference type="GO" id="GO:0005886">
    <property type="term" value="C:plasma membrane"/>
    <property type="evidence" value="ECO:0007669"/>
    <property type="project" value="UniProtKB-SubCell"/>
</dbReference>
<evidence type="ECO:0000256" key="5">
    <source>
        <dbReference type="ARBA" id="ARBA00023136"/>
    </source>
</evidence>
<feature type="transmembrane region" description="Helical" evidence="7">
    <location>
        <begin position="432"/>
        <end position="453"/>
    </location>
</feature>
<comment type="subcellular location">
    <subcellularLocation>
        <location evidence="1">Cell membrane</location>
        <topology evidence="1">Multi-pass membrane protein</topology>
    </subcellularLocation>
</comment>
<proteinExistence type="predicted"/>
<keyword evidence="3 7" id="KW-0812">Transmembrane</keyword>
<dbReference type="AlphaFoldDB" id="A0A8J3WEJ0"/>
<accession>A0A8J3WEJ0</accession>
<dbReference type="Pfam" id="PF07690">
    <property type="entry name" value="MFS_1"/>
    <property type="match status" value="1"/>
</dbReference>
<gene>
    <name evidence="8" type="ORF">Pro02_46910</name>
</gene>
<reference evidence="8" key="1">
    <citation type="submission" date="2021-01" db="EMBL/GenBank/DDBJ databases">
        <title>Whole genome shotgun sequence of Planobispora rosea NBRC 15558.</title>
        <authorList>
            <person name="Komaki H."/>
            <person name="Tamura T."/>
        </authorList>
    </citation>
    <scope>NUCLEOTIDE SEQUENCE</scope>
    <source>
        <strain evidence="8">NBRC 15558</strain>
    </source>
</reference>
<keyword evidence="4 7" id="KW-1133">Transmembrane helix</keyword>
<evidence type="ECO:0000256" key="2">
    <source>
        <dbReference type="ARBA" id="ARBA00022475"/>
    </source>
</evidence>
<evidence type="ECO:0000256" key="1">
    <source>
        <dbReference type="ARBA" id="ARBA00004651"/>
    </source>
</evidence>
<organism evidence="8 9">
    <name type="scientific">Planobispora rosea</name>
    <dbReference type="NCBI Taxonomy" id="35762"/>
    <lineage>
        <taxon>Bacteria</taxon>
        <taxon>Bacillati</taxon>
        <taxon>Actinomycetota</taxon>
        <taxon>Actinomycetes</taxon>
        <taxon>Streptosporangiales</taxon>
        <taxon>Streptosporangiaceae</taxon>
        <taxon>Planobispora</taxon>
    </lineage>
</organism>
<feature type="transmembrane region" description="Helical" evidence="7">
    <location>
        <begin position="52"/>
        <end position="78"/>
    </location>
</feature>
<dbReference type="SUPFAM" id="SSF103473">
    <property type="entry name" value="MFS general substrate transporter"/>
    <property type="match status" value="1"/>
</dbReference>
<evidence type="ECO:0000256" key="7">
    <source>
        <dbReference type="SAM" id="Phobius"/>
    </source>
</evidence>
<dbReference type="RefSeq" id="WP_268249358.1">
    <property type="nucleotide sequence ID" value="NZ_BMQP01000025.1"/>
</dbReference>
<feature type="transmembrane region" description="Helical" evidence="7">
    <location>
        <begin position="407"/>
        <end position="426"/>
    </location>
</feature>
<dbReference type="GO" id="GO:0022857">
    <property type="term" value="F:transmembrane transporter activity"/>
    <property type="evidence" value="ECO:0007669"/>
    <property type="project" value="InterPro"/>
</dbReference>
<evidence type="ECO:0000256" key="4">
    <source>
        <dbReference type="ARBA" id="ARBA00022989"/>
    </source>
</evidence>